<name>A0A9P4UHJ7_9PEZI</name>
<gene>
    <name evidence="1" type="ORF">K431DRAFT_299146</name>
</gene>
<evidence type="ECO:0000313" key="2">
    <source>
        <dbReference type="Proteomes" id="UP000799441"/>
    </source>
</evidence>
<proteinExistence type="predicted"/>
<organism evidence="1 2">
    <name type="scientific">Polychaeton citri CBS 116435</name>
    <dbReference type="NCBI Taxonomy" id="1314669"/>
    <lineage>
        <taxon>Eukaryota</taxon>
        <taxon>Fungi</taxon>
        <taxon>Dikarya</taxon>
        <taxon>Ascomycota</taxon>
        <taxon>Pezizomycotina</taxon>
        <taxon>Dothideomycetes</taxon>
        <taxon>Dothideomycetidae</taxon>
        <taxon>Capnodiales</taxon>
        <taxon>Capnodiaceae</taxon>
        <taxon>Polychaeton</taxon>
    </lineage>
</organism>
<evidence type="ECO:0000313" key="1">
    <source>
        <dbReference type="EMBL" id="KAF2715827.1"/>
    </source>
</evidence>
<accession>A0A9P4UHJ7</accession>
<reference evidence="1" key="1">
    <citation type="journal article" date="2020" name="Stud. Mycol.">
        <title>101 Dothideomycetes genomes: a test case for predicting lifestyles and emergence of pathogens.</title>
        <authorList>
            <person name="Haridas S."/>
            <person name="Albert R."/>
            <person name="Binder M."/>
            <person name="Bloem J."/>
            <person name="Labutti K."/>
            <person name="Salamov A."/>
            <person name="Andreopoulos B."/>
            <person name="Baker S."/>
            <person name="Barry K."/>
            <person name="Bills G."/>
            <person name="Bluhm B."/>
            <person name="Cannon C."/>
            <person name="Castanera R."/>
            <person name="Culley D."/>
            <person name="Daum C."/>
            <person name="Ezra D."/>
            <person name="Gonzalez J."/>
            <person name="Henrissat B."/>
            <person name="Kuo A."/>
            <person name="Liang C."/>
            <person name="Lipzen A."/>
            <person name="Lutzoni F."/>
            <person name="Magnuson J."/>
            <person name="Mondo S."/>
            <person name="Nolan M."/>
            <person name="Ohm R."/>
            <person name="Pangilinan J."/>
            <person name="Park H.-J."/>
            <person name="Ramirez L."/>
            <person name="Alfaro M."/>
            <person name="Sun H."/>
            <person name="Tritt A."/>
            <person name="Yoshinaga Y."/>
            <person name="Zwiers L.-H."/>
            <person name="Turgeon B."/>
            <person name="Goodwin S."/>
            <person name="Spatafora J."/>
            <person name="Crous P."/>
            <person name="Grigoriev I."/>
        </authorList>
    </citation>
    <scope>NUCLEOTIDE SEQUENCE</scope>
    <source>
        <strain evidence="1">CBS 116435</strain>
    </source>
</reference>
<dbReference type="AlphaFoldDB" id="A0A9P4UHJ7"/>
<keyword evidence="2" id="KW-1185">Reference proteome</keyword>
<dbReference type="EMBL" id="MU004022">
    <property type="protein sequence ID" value="KAF2715827.1"/>
    <property type="molecule type" value="Genomic_DNA"/>
</dbReference>
<protein>
    <submittedName>
        <fullName evidence="1">Uncharacterized protein</fullName>
    </submittedName>
</protein>
<sequence length="187" mass="20873">MVGWLLSSPNALDPNDPENTPTKQLTIAAEFLQGQIKATYLTLLEWSSASLKAYQFFIVAYVIKQLSKGKDLMIIGLAIGLSKTAISLATMKILVVLQDTTVKSIEITNESLSELANDSSYFNIQKLSSSSFVIRQGVALVVLLLNMLNDKFLKVVITYETKLFTKEVKATKYRNCHYVLDKVLEED</sequence>
<comment type="caution">
    <text evidence="1">The sequence shown here is derived from an EMBL/GenBank/DDBJ whole genome shotgun (WGS) entry which is preliminary data.</text>
</comment>
<dbReference type="Proteomes" id="UP000799441">
    <property type="component" value="Unassembled WGS sequence"/>
</dbReference>